<accession>A0A840P8R3</accession>
<proteinExistence type="predicted"/>
<protein>
    <submittedName>
        <fullName evidence="1">Uncharacterized protein</fullName>
    </submittedName>
</protein>
<name>A0A840P8R3_9ACTN</name>
<dbReference type="AlphaFoldDB" id="A0A840P8R3"/>
<dbReference type="Proteomes" id="UP000578449">
    <property type="component" value="Unassembled WGS sequence"/>
</dbReference>
<organism evidence="1 2">
    <name type="scientific">Thermocatellispora tengchongensis</name>
    <dbReference type="NCBI Taxonomy" id="1073253"/>
    <lineage>
        <taxon>Bacteria</taxon>
        <taxon>Bacillati</taxon>
        <taxon>Actinomycetota</taxon>
        <taxon>Actinomycetes</taxon>
        <taxon>Streptosporangiales</taxon>
        <taxon>Streptosporangiaceae</taxon>
        <taxon>Thermocatellispora</taxon>
    </lineage>
</organism>
<comment type="caution">
    <text evidence="1">The sequence shown here is derived from an EMBL/GenBank/DDBJ whole genome shotgun (WGS) entry which is preliminary data.</text>
</comment>
<reference evidence="1 2" key="1">
    <citation type="submission" date="2020-08" db="EMBL/GenBank/DDBJ databases">
        <title>Genomic Encyclopedia of Type Strains, Phase IV (KMG-IV): sequencing the most valuable type-strain genomes for metagenomic binning, comparative biology and taxonomic classification.</title>
        <authorList>
            <person name="Goeker M."/>
        </authorList>
    </citation>
    <scope>NUCLEOTIDE SEQUENCE [LARGE SCALE GENOMIC DNA]</scope>
    <source>
        <strain evidence="1 2">DSM 45615</strain>
    </source>
</reference>
<evidence type="ECO:0000313" key="2">
    <source>
        <dbReference type="Proteomes" id="UP000578449"/>
    </source>
</evidence>
<evidence type="ECO:0000313" key="1">
    <source>
        <dbReference type="EMBL" id="MBB5134241.1"/>
    </source>
</evidence>
<keyword evidence="2" id="KW-1185">Reference proteome</keyword>
<gene>
    <name evidence="1" type="ORF">HNP84_003967</name>
</gene>
<dbReference type="EMBL" id="JACHGN010000007">
    <property type="protein sequence ID" value="MBB5134241.1"/>
    <property type="molecule type" value="Genomic_DNA"/>
</dbReference>
<sequence length="35" mass="4152">MLRREGDWYEMHDAEPMEAARALYAEQARLPDDLT</sequence>